<keyword evidence="1" id="KW-0418">Kinase</keyword>
<sequence>MAPEANNIVLYSKQSLIPMEIALHHLTGSPSDGDRTSIHDIALAWNQVVYLLQHDHLSDVPIDLDSIKTTIDASYPSWETAHQHFPGAWPTYLPPVNDEPAILSTIKAT</sequence>
<accession>A0A1R3G148</accession>
<comment type="caution">
    <text evidence="1">The sequence shown here is derived from an EMBL/GenBank/DDBJ whole genome shotgun (WGS) entry which is preliminary data.</text>
</comment>
<keyword evidence="1" id="KW-0808">Transferase</keyword>
<gene>
    <name evidence="1" type="ORF">COLO4_37511</name>
</gene>
<dbReference type="Proteomes" id="UP000187203">
    <property type="component" value="Unassembled WGS sequence"/>
</dbReference>
<reference evidence="2" key="1">
    <citation type="submission" date="2013-09" db="EMBL/GenBank/DDBJ databases">
        <title>Corchorus olitorius genome sequencing.</title>
        <authorList>
            <person name="Alam M."/>
            <person name="Haque M.S."/>
            <person name="Islam M.S."/>
            <person name="Emdad E.M."/>
            <person name="Islam M.M."/>
            <person name="Ahmed B."/>
            <person name="Halim A."/>
            <person name="Hossen Q.M.M."/>
            <person name="Hossain M.Z."/>
            <person name="Ahmed R."/>
            <person name="Khan M.M."/>
            <person name="Islam R."/>
            <person name="Rashid M.M."/>
            <person name="Khan S.A."/>
            <person name="Rahman M.S."/>
            <person name="Alam M."/>
            <person name="Yahiya A.S."/>
            <person name="Khan M.S."/>
            <person name="Azam M.S."/>
            <person name="Haque T."/>
            <person name="Lashkar M.Z.H."/>
            <person name="Akhand A.I."/>
            <person name="Morshed G."/>
            <person name="Roy S."/>
            <person name="Uddin K.S."/>
            <person name="Rabeya T."/>
            <person name="Hossain A.S."/>
            <person name="Chowdhury A."/>
            <person name="Snigdha A.R."/>
            <person name="Mortoza M.S."/>
            <person name="Matin S.A."/>
            <person name="Hoque S.M.E."/>
            <person name="Islam M.K."/>
            <person name="Roy D.K."/>
            <person name="Haider R."/>
            <person name="Moosa M.M."/>
            <person name="Elias S.M."/>
            <person name="Hasan A.M."/>
            <person name="Jahan S."/>
            <person name="Shafiuddin M."/>
            <person name="Mahmood N."/>
            <person name="Shommy N.S."/>
        </authorList>
    </citation>
    <scope>NUCLEOTIDE SEQUENCE [LARGE SCALE GENOMIC DNA]</scope>
    <source>
        <strain evidence="2">cv. O-4</strain>
    </source>
</reference>
<dbReference type="AlphaFoldDB" id="A0A1R3G148"/>
<keyword evidence="2" id="KW-1185">Reference proteome</keyword>
<dbReference type="GO" id="GO:0016301">
    <property type="term" value="F:kinase activity"/>
    <property type="evidence" value="ECO:0007669"/>
    <property type="project" value="UniProtKB-KW"/>
</dbReference>
<evidence type="ECO:0000313" key="2">
    <source>
        <dbReference type="Proteomes" id="UP000187203"/>
    </source>
</evidence>
<dbReference type="OrthoDB" id="10459950at2759"/>
<protein>
    <submittedName>
        <fullName evidence="1">Serine/threonine-protein kinase ATR</fullName>
    </submittedName>
</protein>
<proteinExistence type="predicted"/>
<evidence type="ECO:0000313" key="1">
    <source>
        <dbReference type="EMBL" id="OMO51791.1"/>
    </source>
</evidence>
<dbReference type="EMBL" id="AWUE01024046">
    <property type="protein sequence ID" value="OMO51791.1"/>
    <property type="molecule type" value="Genomic_DNA"/>
</dbReference>
<organism evidence="1 2">
    <name type="scientific">Corchorus olitorius</name>
    <dbReference type="NCBI Taxonomy" id="93759"/>
    <lineage>
        <taxon>Eukaryota</taxon>
        <taxon>Viridiplantae</taxon>
        <taxon>Streptophyta</taxon>
        <taxon>Embryophyta</taxon>
        <taxon>Tracheophyta</taxon>
        <taxon>Spermatophyta</taxon>
        <taxon>Magnoliopsida</taxon>
        <taxon>eudicotyledons</taxon>
        <taxon>Gunneridae</taxon>
        <taxon>Pentapetalae</taxon>
        <taxon>rosids</taxon>
        <taxon>malvids</taxon>
        <taxon>Malvales</taxon>
        <taxon>Malvaceae</taxon>
        <taxon>Grewioideae</taxon>
        <taxon>Apeibeae</taxon>
        <taxon>Corchorus</taxon>
    </lineage>
</organism>
<name>A0A1R3G148_9ROSI</name>